<proteinExistence type="predicted"/>
<reference evidence="2 3" key="1">
    <citation type="journal article" date="2017" name="Antonie Van Leeuwenhoek">
        <title>Rhizobium rhizosphaerae sp. nov., a novel species isolated from rice rhizosphere.</title>
        <authorList>
            <person name="Zhao J.J."/>
            <person name="Zhang J."/>
            <person name="Zhang R.J."/>
            <person name="Zhang C.W."/>
            <person name="Yin H.Q."/>
            <person name="Zhang X.X."/>
        </authorList>
    </citation>
    <scope>NUCLEOTIDE SEQUENCE [LARGE SCALE GENOMIC DNA]</scope>
    <source>
        <strain evidence="2 3">S18K6</strain>
    </source>
</reference>
<evidence type="ECO:0000313" key="2">
    <source>
        <dbReference type="EMBL" id="GAC11715.1"/>
    </source>
</evidence>
<evidence type="ECO:0000313" key="3">
    <source>
        <dbReference type="Proteomes" id="UP000006320"/>
    </source>
</evidence>
<dbReference type="RefSeq" id="WP_007990767.1">
    <property type="nucleotide sequence ID" value="NZ_BAEM01000046.1"/>
</dbReference>
<protein>
    <submittedName>
        <fullName evidence="2">Uncharacterized protein</fullName>
    </submittedName>
</protein>
<comment type="caution">
    <text evidence="2">The sequence shown here is derived from an EMBL/GenBank/DDBJ whole genome shotgun (WGS) entry which is preliminary data.</text>
</comment>
<keyword evidence="1" id="KW-0472">Membrane</keyword>
<dbReference type="EMBL" id="BAEM01000046">
    <property type="protein sequence ID" value="GAC11715.1"/>
    <property type="molecule type" value="Genomic_DNA"/>
</dbReference>
<feature type="transmembrane region" description="Helical" evidence="1">
    <location>
        <begin position="12"/>
        <end position="31"/>
    </location>
</feature>
<dbReference type="AlphaFoldDB" id="A0AAV3V5J0"/>
<evidence type="ECO:0000256" key="1">
    <source>
        <dbReference type="SAM" id="Phobius"/>
    </source>
</evidence>
<organism evidence="2 3">
    <name type="scientific">Paraglaciecola chathamensis S18K6</name>
    <dbReference type="NCBI Taxonomy" id="1127672"/>
    <lineage>
        <taxon>Bacteria</taxon>
        <taxon>Pseudomonadati</taxon>
        <taxon>Pseudomonadota</taxon>
        <taxon>Gammaproteobacteria</taxon>
        <taxon>Alteromonadales</taxon>
        <taxon>Alteromonadaceae</taxon>
        <taxon>Paraglaciecola</taxon>
    </lineage>
</organism>
<accession>A0AAV3V5J0</accession>
<keyword evidence="1" id="KW-0812">Transmembrane</keyword>
<gene>
    <name evidence="2" type="ORF">GCHA_3785</name>
</gene>
<name>A0AAV3V5J0_9ALTE</name>
<feature type="transmembrane region" description="Helical" evidence="1">
    <location>
        <begin position="76"/>
        <end position="97"/>
    </location>
</feature>
<sequence>MYKQIEYYLIKYGRFLIGIGLVVSAAYLHQIKIAQWEQEDRVNSAIIEGLKNDRFDTQKALEALDVVIKTSEQKKATLQSCIRILGIVGLFITFFTFRVEKHNKLINKD</sequence>
<dbReference type="Proteomes" id="UP000006320">
    <property type="component" value="Unassembled WGS sequence"/>
</dbReference>
<keyword evidence="1" id="KW-1133">Transmembrane helix</keyword>